<feature type="signal peptide" evidence="2">
    <location>
        <begin position="1"/>
        <end position="27"/>
    </location>
</feature>
<organism evidence="4 5">
    <name type="scientific">Nocardioides flavescens</name>
    <dbReference type="NCBI Taxonomy" id="2691959"/>
    <lineage>
        <taxon>Bacteria</taxon>
        <taxon>Bacillati</taxon>
        <taxon>Actinomycetota</taxon>
        <taxon>Actinomycetes</taxon>
        <taxon>Propionibacteriales</taxon>
        <taxon>Nocardioidaceae</taxon>
        <taxon>Nocardioides</taxon>
    </lineage>
</organism>
<feature type="compositionally biased region" description="Low complexity" evidence="1">
    <location>
        <begin position="51"/>
        <end position="63"/>
    </location>
</feature>
<evidence type="ECO:0000259" key="3">
    <source>
        <dbReference type="Pfam" id="PF07995"/>
    </source>
</evidence>
<dbReference type="AlphaFoldDB" id="A0A6L7EYX9"/>
<reference evidence="4 5" key="1">
    <citation type="submission" date="2019-12" db="EMBL/GenBank/DDBJ databases">
        <authorList>
            <person name="Kun Z."/>
        </authorList>
    </citation>
    <scope>NUCLEOTIDE SEQUENCE [LARGE SCALE GENOMIC DNA]</scope>
    <source>
        <strain evidence="4 5">YIM 123512</strain>
    </source>
</reference>
<dbReference type="Pfam" id="PF07995">
    <property type="entry name" value="GSDH"/>
    <property type="match status" value="1"/>
</dbReference>
<dbReference type="PANTHER" id="PTHR19328:SF13">
    <property type="entry name" value="HIPL1 PROTEIN"/>
    <property type="match status" value="1"/>
</dbReference>
<dbReference type="Proteomes" id="UP000473325">
    <property type="component" value="Unassembled WGS sequence"/>
</dbReference>
<dbReference type="EMBL" id="WUEK01000003">
    <property type="protein sequence ID" value="MXG89071.1"/>
    <property type="molecule type" value="Genomic_DNA"/>
</dbReference>
<feature type="region of interest" description="Disordered" evidence="1">
    <location>
        <begin position="23"/>
        <end position="72"/>
    </location>
</feature>
<accession>A0A6L7EYX9</accession>
<dbReference type="Gene3D" id="2.120.10.30">
    <property type="entry name" value="TolB, C-terminal domain"/>
    <property type="match status" value="1"/>
</dbReference>
<evidence type="ECO:0000313" key="4">
    <source>
        <dbReference type="EMBL" id="MXG89071.1"/>
    </source>
</evidence>
<evidence type="ECO:0000313" key="5">
    <source>
        <dbReference type="Proteomes" id="UP000473325"/>
    </source>
</evidence>
<keyword evidence="5" id="KW-1185">Reference proteome</keyword>
<feature type="chain" id="PRO_5026944313" evidence="2">
    <location>
        <begin position="28"/>
        <end position="386"/>
    </location>
</feature>
<evidence type="ECO:0000256" key="1">
    <source>
        <dbReference type="SAM" id="MobiDB-lite"/>
    </source>
</evidence>
<dbReference type="InterPro" id="IPR006311">
    <property type="entry name" value="TAT_signal"/>
</dbReference>
<dbReference type="InterPro" id="IPR011042">
    <property type="entry name" value="6-blade_b-propeller_TolB-like"/>
</dbReference>
<name>A0A6L7EYX9_9ACTN</name>
<proteinExistence type="predicted"/>
<dbReference type="PROSITE" id="PS51257">
    <property type="entry name" value="PROKAR_LIPOPROTEIN"/>
    <property type="match status" value="1"/>
</dbReference>
<evidence type="ECO:0000256" key="2">
    <source>
        <dbReference type="SAM" id="SignalP"/>
    </source>
</evidence>
<dbReference type="InterPro" id="IPR011041">
    <property type="entry name" value="Quinoprot_gluc/sorb_DH_b-prop"/>
</dbReference>
<protein>
    <submittedName>
        <fullName evidence="4">PQQ-dependent sugar dehydrogenase</fullName>
    </submittedName>
</protein>
<dbReference type="SUPFAM" id="SSF50952">
    <property type="entry name" value="Soluble quinoprotein glucose dehydrogenase"/>
    <property type="match status" value="1"/>
</dbReference>
<feature type="domain" description="Glucose/Sorbosone dehydrogenase" evidence="3">
    <location>
        <begin position="81"/>
        <end position="371"/>
    </location>
</feature>
<sequence length="386" mass="39822">MTSRRTTRRALLGGGALGLAALAGCSADDPPSAVPSPGPGPTPSDTPTPTPTATATAAETPTASSPPDPQVAGEVATGLAVAWGMAFLPDGSALVGERDTGRVLRVSPGSAEPVGRITVRSRVDEAGESGLLGLALHPEFATNGWVYAYASVGEGNRVVRMSYDAARARLGEPEVVLDGIAASVHHNGGALLFADGLLHVATGDAERPDAAPDPGALEGKVLRVTDTGAAPPGATSRVWTRGHRNVEGLALDERGRVWASEFGDKGADELNLLRGGRDYGWPEVEGDSGGRFADPFAQWPVEECSPAGLAITRGRAWLGALRGECLWSVELEGPDAGRTRRHLAGEFGRIRAVVAAPDGSLWVGTSNRDGRTDPGPGDDRILHVAL</sequence>
<feature type="compositionally biased region" description="Pro residues" evidence="1">
    <location>
        <begin position="32"/>
        <end position="50"/>
    </location>
</feature>
<gene>
    <name evidence="4" type="ORF">GRQ65_05855</name>
</gene>
<comment type="caution">
    <text evidence="4">The sequence shown here is derived from an EMBL/GenBank/DDBJ whole genome shotgun (WGS) entry which is preliminary data.</text>
</comment>
<dbReference type="PROSITE" id="PS51318">
    <property type="entry name" value="TAT"/>
    <property type="match status" value="1"/>
</dbReference>
<keyword evidence="2" id="KW-0732">Signal</keyword>
<dbReference type="InterPro" id="IPR012938">
    <property type="entry name" value="Glc/Sorbosone_DH"/>
</dbReference>
<dbReference type="PANTHER" id="PTHR19328">
    <property type="entry name" value="HEDGEHOG-INTERACTING PROTEIN"/>
    <property type="match status" value="1"/>
</dbReference>